<organism evidence="2 3">
    <name type="scientific">Ganoderma sinense ZZ0214-1</name>
    <dbReference type="NCBI Taxonomy" id="1077348"/>
    <lineage>
        <taxon>Eukaryota</taxon>
        <taxon>Fungi</taxon>
        <taxon>Dikarya</taxon>
        <taxon>Basidiomycota</taxon>
        <taxon>Agaricomycotina</taxon>
        <taxon>Agaricomycetes</taxon>
        <taxon>Polyporales</taxon>
        <taxon>Polyporaceae</taxon>
        <taxon>Ganoderma</taxon>
    </lineage>
</organism>
<accession>A0A2G8RTP2</accession>
<dbReference type="EMBL" id="AYKW01000056">
    <property type="protein sequence ID" value="PIL24869.1"/>
    <property type="molecule type" value="Genomic_DNA"/>
</dbReference>
<dbReference type="Proteomes" id="UP000230002">
    <property type="component" value="Unassembled WGS sequence"/>
</dbReference>
<sequence>MSIWSLSGSYPGRGVRSVESGGSRFEPRETCAASSGVGEPLSCPAPTAPAILRPTSPPRVGPGPVLGPREGKPPESGLGLGADTDNEFIECGGGRVMLLCAP</sequence>
<name>A0A2G8RTP2_9APHY</name>
<feature type="region of interest" description="Disordered" evidence="1">
    <location>
        <begin position="1"/>
        <end position="85"/>
    </location>
</feature>
<protein>
    <submittedName>
        <fullName evidence="2">Uncharacterized protein</fullName>
    </submittedName>
</protein>
<evidence type="ECO:0000313" key="3">
    <source>
        <dbReference type="Proteomes" id="UP000230002"/>
    </source>
</evidence>
<dbReference type="AlphaFoldDB" id="A0A2G8RTP2"/>
<reference evidence="2 3" key="1">
    <citation type="journal article" date="2015" name="Sci. Rep.">
        <title>Chromosome-level genome map provides insights into diverse defense mechanisms in the medicinal fungus Ganoderma sinense.</title>
        <authorList>
            <person name="Zhu Y."/>
            <person name="Xu J."/>
            <person name="Sun C."/>
            <person name="Zhou S."/>
            <person name="Xu H."/>
            <person name="Nelson D.R."/>
            <person name="Qian J."/>
            <person name="Song J."/>
            <person name="Luo H."/>
            <person name="Xiang L."/>
            <person name="Li Y."/>
            <person name="Xu Z."/>
            <person name="Ji A."/>
            <person name="Wang L."/>
            <person name="Lu S."/>
            <person name="Hayward A."/>
            <person name="Sun W."/>
            <person name="Li X."/>
            <person name="Schwartz D.C."/>
            <person name="Wang Y."/>
            <person name="Chen S."/>
        </authorList>
    </citation>
    <scope>NUCLEOTIDE SEQUENCE [LARGE SCALE GENOMIC DNA]</scope>
    <source>
        <strain evidence="2 3">ZZ0214-1</strain>
    </source>
</reference>
<proteinExistence type="predicted"/>
<comment type="caution">
    <text evidence="2">The sequence shown here is derived from an EMBL/GenBank/DDBJ whole genome shotgun (WGS) entry which is preliminary data.</text>
</comment>
<evidence type="ECO:0000313" key="2">
    <source>
        <dbReference type="EMBL" id="PIL24869.1"/>
    </source>
</evidence>
<feature type="compositionally biased region" description="Low complexity" evidence="1">
    <location>
        <begin position="12"/>
        <end position="24"/>
    </location>
</feature>
<evidence type="ECO:0000256" key="1">
    <source>
        <dbReference type="SAM" id="MobiDB-lite"/>
    </source>
</evidence>
<gene>
    <name evidence="2" type="ORF">GSI_12756</name>
</gene>
<keyword evidence="3" id="KW-1185">Reference proteome</keyword>